<dbReference type="PROSITE" id="PS00211">
    <property type="entry name" value="ABC_TRANSPORTER_1"/>
    <property type="match status" value="1"/>
</dbReference>
<gene>
    <name evidence="6" type="ORF">DVS28_a5044</name>
</gene>
<dbReference type="EC" id="7.6.2.9" evidence="4"/>
<evidence type="ECO:0000256" key="3">
    <source>
        <dbReference type="ARBA" id="ARBA00022840"/>
    </source>
</evidence>
<organism evidence="6 7">
    <name type="scientific">Euzebya pacifica</name>
    <dbReference type="NCBI Taxonomy" id="1608957"/>
    <lineage>
        <taxon>Bacteria</taxon>
        <taxon>Bacillati</taxon>
        <taxon>Actinomycetota</taxon>
        <taxon>Nitriliruptoria</taxon>
        <taxon>Euzebyales</taxon>
    </lineage>
</organism>
<sequence>MSDALELHGLHRRYGDVRAVDGVDLTVADGERFALLGPSGSGKTTILRLVAGFERPDEGRVVLAGQDVAGLPPERRNVGVVFQDYALFPHRTVTQNIEFGLRMRKVDRPARRARVAELLDLVGLTREADRRPDQLSGGQRQRVALARALAPSPSLLLLDEPLANLDRRLRENLRDELVAITDAVGITTVLVTHDQEEALSFADRIGVLSEGRLVQVGTPSDVWRNPVSTVVATFLGDMNLLPARVVDGGVVVAGLPGAVAVHGGVPADGSLACVRPEALDVMARPDGPGTVVAVAYAGGSTTYRVDVDAVRLVVRAAQPDGLPSLAVGDRVAVRVLADAVRLLPADGLAGG</sequence>
<dbReference type="EMBL" id="CP031165">
    <property type="protein sequence ID" value="AXV09700.1"/>
    <property type="molecule type" value="Genomic_DNA"/>
</dbReference>
<dbReference type="PANTHER" id="PTHR42781:SF4">
    <property type="entry name" value="SPERMIDINE_PUTRESCINE IMPORT ATP-BINDING PROTEIN POTA"/>
    <property type="match status" value="1"/>
</dbReference>
<evidence type="ECO:0000256" key="4">
    <source>
        <dbReference type="ARBA" id="ARBA00066388"/>
    </source>
</evidence>
<keyword evidence="7" id="KW-1185">Reference proteome</keyword>
<dbReference type="Pfam" id="PF00005">
    <property type="entry name" value="ABC_tran"/>
    <property type="match status" value="1"/>
</dbReference>
<dbReference type="InterPro" id="IPR050093">
    <property type="entry name" value="ABC_SmlMolc_Importer"/>
</dbReference>
<dbReference type="Gene3D" id="3.40.50.300">
    <property type="entry name" value="P-loop containing nucleotide triphosphate hydrolases"/>
    <property type="match status" value="1"/>
</dbReference>
<dbReference type="GO" id="GO:0005524">
    <property type="term" value="F:ATP binding"/>
    <property type="evidence" value="ECO:0007669"/>
    <property type="project" value="UniProtKB-KW"/>
</dbReference>
<dbReference type="InterPro" id="IPR027417">
    <property type="entry name" value="P-loop_NTPase"/>
</dbReference>
<dbReference type="PANTHER" id="PTHR42781">
    <property type="entry name" value="SPERMIDINE/PUTRESCINE IMPORT ATP-BINDING PROTEIN POTA"/>
    <property type="match status" value="1"/>
</dbReference>
<dbReference type="InterPro" id="IPR017871">
    <property type="entry name" value="ABC_transporter-like_CS"/>
</dbReference>
<keyword evidence="2" id="KW-0547">Nucleotide-binding</keyword>
<evidence type="ECO:0000256" key="1">
    <source>
        <dbReference type="ARBA" id="ARBA00022448"/>
    </source>
</evidence>
<dbReference type="InterPro" id="IPR008995">
    <property type="entry name" value="Mo/tungstate-bd_C_term_dom"/>
</dbReference>
<dbReference type="InterPro" id="IPR003593">
    <property type="entry name" value="AAA+_ATPase"/>
</dbReference>
<reference evidence="6 7" key="1">
    <citation type="submission" date="2018-09" db="EMBL/GenBank/DDBJ databases">
        <title>Complete genome sequence of Euzebya sp. DY32-46 isolated from seawater of Pacific Ocean.</title>
        <authorList>
            <person name="Xu L."/>
            <person name="Wu Y.-H."/>
            <person name="Xu X.-W."/>
        </authorList>
    </citation>
    <scope>NUCLEOTIDE SEQUENCE [LARGE SCALE GENOMIC DNA]</scope>
    <source>
        <strain evidence="6 7">DY32-46</strain>
    </source>
</reference>
<dbReference type="PROSITE" id="PS50893">
    <property type="entry name" value="ABC_TRANSPORTER_2"/>
    <property type="match status" value="1"/>
</dbReference>
<keyword evidence="3 6" id="KW-0067">ATP-binding</keyword>
<dbReference type="OrthoDB" id="9802264at2"/>
<keyword evidence="1" id="KW-0813">Transport</keyword>
<evidence type="ECO:0000313" key="6">
    <source>
        <dbReference type="EMBL" id="AXV09700.1"/>
    </source>
</evidence>
<dbReference type="Pfam" id="PF08402">
    <property type="entry name" value="TOBE_2"/>
    <property type="match status" value="1"/>
</dbReference>
<dbReference type="SUPFAM" id="SSF52540">
    <property type="entry name" value="P-loop containing nucleoside triphosphate hydrolases"/>
    <property type="match status" value="1"/>
</dbReference>
<dbReference type="Proteomes" id="UP000264006">
    <property type="component" value="Chromosome"/>
</dbReference>
<accession>A0A346Y5F3</accession>
<dbReference type="GO" id="GO:0043190">
    <property type="term" value="C:ATP-binding cassette (ABC) transporter complex"/>
    <property type="evidence" value="ECO:0007669"/>
    <property type="project" value="InterPro"/>
</dbReference>
<dbReference type="GO" id="GO:0016887">
    <property type="term" value="F:ATP hydrolysis activity"/>
    <property type="evidence" value="ECO:0007669"/>
    <property type="project" value="InterPro"/>
</dbReference>
<feature type="domain" description="ABC transporter" evidence="5">
    <location>
        <begin position="5"/>
        <end position="235"/>
    </location>
</feature>
<evidence type="ECO:0000256" key="2">
    <source>
        <dbReference type="ARBA" id="ARBA00022741"/>
    </source>
</evidence>
<dbReference type="InterPro" id="IPR013611">
    <property type="entry name" value="Transp-assoc_OB_typ2"/>
</dbReference>
<name>A0A346Y5F3_9ACTN</name>
<dbReference type="FunFam" id="3.40.50.300:FF:000425">
    <property type="entry name" value="Probable ABC transporter, ATP-binding subunit"/>
    <property type="match status" value="1"/>
</dbReference>
<dbReference type="SUPFAM" id="SSF50331">
    <property type="entry name" value="MOP-like"/>
    <property type="match status" value="1"/>
</dbReference>
<dbReference type="AlphaFoldDB" id="A0A346Y5F3"/>
<dbReference type="SMART" id="SM00382">
    <property type="entry name" value="AAA"/>
    <property type="match status" value="1"/>
</dbReference>
<evidence type="ECO:0000313" key="7">
    <source>
        <dbReference type="Proteomes" id="UP000264006"/>
    </source>
</evidence>
<dbReference type="RefSeq" id="WP_114593839.1">
    <property type="nucleotide sequence ID" value="NZ_CP031165.1"/>
</dbReference>
<dbReference type="InterPro" id="IPR003439">
    <property type="entry name" value="ABC_transporter-like_ATP-bd"/>
</dbReference>
<dbReference type="KEGG" id="euz:DVS28_a5044"/>
<protein>
    <recommendedName>
        <fullName evidence="4">ABC-type quaternary amine transporter</fullName>
        <ecNumber evidence="4">7.6.2.9</ecNumber>
    </recommendedName>
</protein>
<evidence type="ECO:0000259" key="5">
    <source>
        <dbReference type="PROSITE" id="PS50893"/>
    </source>
</evidence>
<proteinExistence type="predicted"/>
<dbReference type="GO" id="GO:0015418">
    <property type="term" value="F:ABC-type quaternary ammonium compound transporting activity"/>
    <property type="evidence" value="ECO:0007669"/>
    <property type="project" value="UniProtKB-EC"/>
</dbReference>